<feature type="chain" id="PRO_5005808014" evidence="8">
    <location>
        <begin position="21"/>
        <end position="786"/>
    </location>
</feature>
<keyword evidence="4 7" id="KW-0812">Transmembrane</keyword>
<keyword evidence="5 7" id="KW-1133">Transmembrane helix</keyword>
<evidence type="ECO:0000313" key="12">
    <source>
        <dbReference type="EMBL" id="CTQ50820.1"/>
    </source>
</evidence>
<dbReference type="InterPro" id="IPR022249">
    <property type="entry name" value="DUF3772"/>
</dbReference>
<dbReference type="Pfam" id="PF12607">
    <property type="entry name" value="DUF3772"/>
    <property type="match status" value="1"/>
</dbReference>
<keyword evidence="6 7" id="KW-0472">Membrane</keyword>
<dbReference type="SUPFAM" id="SSF82689">
    <property type="entry name" value="Mechanosensitive channel protein MscS (YggB), C-terminal domain"/>
    <property type="match status" value="1"/>
</dbReference>
<keyword evidence="8" id="KW-0732">Signal</keyword>
<feature type="transmembrane region" description="Helical" evidence="7">
    <location>
        <begin position="518"/>
        <end position="535"/>
    </location>
</feature>
<protein>
    <submittedName>
        <fullName evidence="12">Potassium efflux system KefA</fullName>
    </submittedName>
</protein>
<evidence type="ECO:0000259" key="10">
    <source>
        <dbReference type="Pfam" id="PF12607"/>
    </source>
</evidence>
<evidence type="ECO:0000256" key="1">
    <source>
        <dbReference type="ARBA" id="ARBA00004651"/>
    </source>
</evidence>
<dbReference type="GO" id="GO:0005886">
    <property type="term" value="C:plasma membrane"/>
    <property type="evidence" value="ECO:0007669"/>
    <property type="project" value="UniProtKB-SubCell"/>
</dbReference>
<dbReference type="InterPro" id="IPR010920">
    <property type="entry name" value="LSM_dom_sf"/>
</dbReference>
<dbReference type="InterPro" id="IPR052702">
    <property type="entry name" value="MscS-like_channel"/>
</dbReference>
<feature type="transmembrane region" description="Helical" evidence="7">
    <location>
        <begin position="203"/>
        <end position="222"/>
    </location>
</feature>
<evidence type="ECO:0000256" key="7">
    <source>
        <dbReference type="SAM" id="Phobius"/>
    </source>
</evidence>
<dbReference type="InterPro" id="IPR049278">
    <property type="entry name" value="MS_channel_C"/>
</dbReference>
<dbReference type="Pfam" id="PF00924">
    <property type="entry name" value="MS_channel_2nd"/>
    <property type="match status" value="1"/>
</dbReference>
<evidence type="ECO:0000256" key="3">
    <source>
        <dbReference type="ARBA" id="ARBA00022475"/>
    </source>
</evidence>
<name>A0A0M6YLL6_9RHOB</name>
<dbReference type="Gene3D" id="1.10.287.1260">
    <property type="match status" value="1"/>
</dbReference>
<keyword evidence="3" id="KW-1003">Cell membrane</keyword>
<feature type="signal peptide" evidence="8">
    <location>
        <begin position="1"/>
        <end position="20"/>
    </location>
</feature>
<feature type="transmembrane region" description="Helical" evidence="7">
    <location>
        <begin position="585"/>
        <end position="614"/>
    </location>
</feature>
<sequence>MIRHFAPVLLWLALTLPVVGQSVPDDVVVTTQDGAVEVADEWDDLSERATTTIADGVASPDALARLRADLLVWRDRFEGETDQNSARIDILRSQIEALGPVPGEGEREAADIAAKREQLTDQLETASAPGRVAQATFTQADGLITEIDNLIEAERAQEVLRKGPIPINPQNWPVAISTIGTWTADFMRELGQPFATATARAVWMARGFELGLLAFASIVLLWRSGAWLGSLRDRIARDEGENAVVRVTLLMISLARLILPVLGLIAVTRMLQLMGASGVRIEAATTLLPIMGLIVLLARWLALQALPKRETAAAFLPVDPARRSEARWHALMLGILLASAFAVEEIAPTSANPEVSRAISHFVLLAIGGLNLLRLGQLFLAEGKVAKGEESEGFWGQVMRLLGRGLIVVAIAAPLVAAFGYVNLGGAVLWPSVLSLALIMLIGILQGFVFDLYAAITRRPDVGRDALTPTLVGFALALAALPVLALIWGVRPTTLGEWWSRFMRGFSVGGTEISPSNFLTFAIVFVIGFMAVRLLKGVLRTSILPKTSMDTGGTNAVLSGTGYVGITLSALIAITAAGIDLSGLAIVAGALSVGIGFGLQTIVQNFVSGIILLVERPIKLGDWVNVGGVEGFVRQISVRSTRIETFDRQDVIVPNADLISGIVTNYTLGNSAGRVVLTVGVAYGTDTRRVEAILQEVAEQHPMVILDPPPLITFDGFGADSLDFTVRVVIRDILFKPRVASELNHLIAERFLSEDLEIPFAQRDIWLRNPEALRAGDAPDPSPETT</sequence>
<evidence type="ECO:0000313" key="13">
    <source>
        <dbReference type="Proteomes" id="UP000049222"/>
    </source>
</evidence>
<feature type="transmembrane region" description="Helical" evidence="7">
    <location>
        <begin position="243"/>
        <end position="267"/>
    </location>
</feature>
<dbReference type="EMBL" id="CXSU01000012">
    <property type="protein sequence ID" value="CTQ50820.1"/>
    <property type="molecule type" value="Genomic_DNA"/>
</dbReference>
<dbReference type="Proteomes" id="UP000049222">
    <property type="component" value="Unassembled WGS sequence"/>
</dbReference>
<dbReference type="InterPro" id="IPR011014">
    <property type="entry name" value="MscS_channel_TM-2"/>
</dbReference>
<dbReference type="STRING" id="420998.JDO7802_02850"/>
<dbReference type="PANTHER" id="PTHR30347:SF1">
    <property type="entry name" value="MECHANOSENSITIVE CHANNEL MSCK"/>
    <property type="match status" value="1"/>
</dbReference>
<dbReference type="InterPro" id="IPR023408">
    <property type="entry name" value="MscS_beta-dom_sf"/>
</dbReference>
<dbReference type="OrthoDB" id="9799209at2"/>
<feature type="transmembrane region" description="Helical" evidence="7">
    <location>
        <begin position="328"/>
        <end position="347"/>
    </location>
</feature>
<dbReference type="Pfam" id="PF21082">
    <property type="entry name" value="MS_channel_3rd"/>
    <property type="match status" value="1"/>
</dbReference>
<proteinExistence type="inferred from homology"/>
<dbReference type="SUPFAM" id="SSF82861">
    <property type="entry name" value="Mechanosensitive channel protein MscS (YggB), transmembrane region"/>
    <property type="match status" value="1"/>
</dbReference>
<feature type="transmembrane region" description="Helical" evidence="7">
    <location>
        <begin position="556"/>
        <end position="579"/>
    </location>
</feature>
<feature type="domain" description="Mechanosensitive ion channel MscS" evidence="9">
    <location>
        <begin position="601"/>
        <end position="667"/>
    </location>
</feature>
<feature type="transmembrane region" description="Helical" evidence="7">
    <location>
        <begin position="428"/>
        <end position="454"/>
    </location>
</feature>
<dbReference type="InterPro" id="IPR006686">
    <property type="entry name" value="MscS_channel_CS"/>
</dbReference>
<evidence type="ECO:0000256" key="5">
    <source>
        <dbReference type="ARBA" id="ARBA00022989"/>
    </source>
</evidence>
<dbReference type="PANTHER" id="PTHR30347">
    <property type="entry name" value="POTASSIUM CHANNEL RELATED"/>
    <property type="match status" value="1"/>
</dbReference>
<feature type="transmembrane region" description="Helical" evidence="7">
    <location>
        <begin position="287"/>
        <end position="307"/>
    </location>
</feature>
<dbReference type="PROSITE" id="PS01246">
    <property type="entry name" value="UPF0003"/>
    <property type="match status" value="1"/>
</dbReference>
<feature type="domain" description="Mechanosensitive ion channel MscS C-terminal" evidence="11">
    <location>
        <begin position="675"/>
        <end position="758"/>
    </location>
</feature>
<evidence type="ECO:0000259" key="11">
    <source>
        <dbReference type="Pfam" id="PF21082"/>
    </source>
</evidence>
<dbReference type="AlphaFoldDB" id="A0A0M6YLL6"/>
<evidence type="ECO:0000256" key="6">
    <source>
        <dbReference type="ARBA" id="ARBA00023136"/>
    </source>
</evidence>
<organism evidence="12 13">
    <name type="scientific">Jannaschia donghaensis</name>
    <dbReference type="NCBI Taxonomy" id="420998"/>
    <lineage>
        <taxon>Bacteria</taxon>
        <taxon>Pseudomonadati</taxon>
        <taxon>Pseudomonadota</taxon>
        <taxon>Alphaproteobacteria</taxon>
        <taxon>Rhodobacterales</taxon>
        <taxon>Roseobacteraceae</taxon>
        <taxon>Jannaschia</taxon>
    </lineage>
</organism>
<dbReference type="GO" id="GO:0008381">
    <property type="term" value="F:mechanosensitive monoatomic ion channel activity"/>
    <property type="evidence" value="ECO:0007669"/>
    <property type="project" value="UniProtKB-ARBA"/>
</dbReference>
<gene>
    <name evidence="12" type="primary">kefA_1</name>
    <name evidence="12" type="ORF">JDO7802_02850</name>
</gene>
<feature type="transmembrane region" description="Helical" evidence="7">
    <location>
        <begin position="466"/>
        <end position="490"/>
    </location>
</feature>
<feature type="domain" description="DUF3772" evidence="10">
    <location>
        <begin position="133"/>
        <end position="179"/>
    </location>
</feature>
<keyword evidence="13" id="KW-1185">Reference proteome</keyword>
<feature type="transmembrane region" description="Helical" evidence="7">
    <location>
        <begin position="401"/>
        <end position="422"/>
    </location>
</feature>
<dbReference type="Gene3D" id="2.30.30.60">
    <property type="match status" value="1"/>
</dbReference>
<dbReference type="InterPro" id="IPR006685">
    <property type="entry name" value="MscS_channel_2nd"/>
</dbReference>
<dbReference type="RefSeq" id="WP_055086597.1">
    <property type="nucleotide sequence ID" value="NZ_CXSU01000012.1"/>
</dbReference>
<evidence type="ECO:0000256" key="4">
    <source>
        <dbReference type="ARBA" id="ARBA00022692"/>
    </source>
</evidence>
<feature type="transmembrane region" description="Helical" evidence="7">
    <location>
        <begin position="359"/>
        <end position="380"/>
    </location>
</feature>
<reference evidence="12 13" key="1">
    <citation type="submission" date="2015-07" db="EMBL/GenBank/DDBJ databases">
        <authorList>
            <person name="Noorani M."/>
        </authorList>
    </citation>
    <scope>NUCLEOTIDE SEQUENCE [LARGE SCALE GENOMIC DNA]</scope>
    <source>
        <strain evidence="12 13">CECT 7802</strain>
    </source>
</reference>
<dbReference type="Gene3D" id="3.30.70.100">
    <property type="match status" value="1"/>
</dbReference>
<comment type="subcellular location">
    <subcellularLocation>
        <location evidence="1">Cell membrane</location>
        <topology evidence="1">Multi-pass membrane protein</topology>
    </subcellularLocation>
</comment>
<evidence type="ECO:0000256" key="2">
    <source>
        <dbReference type="ARBA" id="ARBA00008017"/>
    </source>
</evidence>
<accession>A0A0M6YLL6</accession>
<comment type="similarity">
    <text evidence="2">Belongs to the MscS (TC 1.A.23) family.</text>
</comment>
<evidence type="ECO:0000256" key="8">
    <source>
        <dbReference type="SAM" id="SignalP"/>
    </source>
</evidence>
<evidence type="ECO:0000259" key="9">
    <source>
        <dbReference type="Pfam" id="PF00924"/>
    </source>
</evidence>
<dbReference type="InterPro" id="IPR011066">
    <property type="entry name" value="MscS_channel_C_sf"/>
</dbReference>
<dbReference type="SUPFAM" id="SSF50182">
    <property type="entry name" value="Sm-like ribonucleoproteins"/>
    <property type="match status" value="1"/>
</dbReference>